<evidence type="ECO:0000256" key="6">
    <source>
        <dbReference type="HAMAP-Rule" id="MF_01842"/>
    </source>
</evidence>
<keyword evidence="1 6" id="KW-0645">Protease</keyword>
<comment type="subunit">
    <text evidence="6">Monomer.</text>
</comment>
<dbReference type="HAMAP" id="MF_01842">
    <property type="entry name" value="Archaemetzincin"/>
    <property type="match status" value="1"/>
</dbReference>
<organism evidence="7 8">
    <name type="scientific">Thermococcus peptonophilus</name>
    <dbReference type="NCBI Taxonomy" id="53952"/>
    <lineage>
        <taxon>Archaea</taxon>
        <taxon>Methanobacteriati</taxon>
        <taxon>Methanobacteriota</taxon>
        <taxon>Thermococci</taxon>
        <taxon>Thermococcales</taxon>
        <taxon>Thermococcaceae</taxon>
        <taxon>Thermococcus</taxon>
    </lineage>
</organism>
<feature type="binding site" evidence="6">
    <location>
        <position position="144"/>
    </location>
    <ligand>
        <name>Zn(2+)</name>
        <dbReference type="ChEBI" id="CHEBI:29105"/>
        <label>1</label>
        <note>catalytic</note>
    </ligand>
</feature>
<feature type="active site" description="Proton acceptor" evidence="6">
    <location>
        <position position="135"/>
    </location>
</feature>
<feature type="binding site" evidence="6">
    <location>
        <position position="134"/>
    </location>
    <ligand>
        <name>Zn(2+)</name>
        <dbReference type="ChEBI" id="CHEBI:29105"/>
        <label>1</label>
        <note>catalytic</note>
    </ligand>
</feature>
<protein>
    <recommendedName>
        <fullName evidence="6">Archaemetzincin</fullName>
        <ecNumber evidence="6">3.4.-.-</ecNumber>
    </recommendedName>
</protein>
<dbReference type="PIRSF" id="PIRSF005785">
    <property type="entry name" value="Zn-prot_arch"/>
    <property type="match status" value="1"/>
</dbReference>
<dbReference type="InterPro" id="IPR024079">
    <property type="entry name" value="MetalloPept_cat_dom_sf"/>
</dbReference>
<evidence type="ECO:0000313" key="7">
    <source>
        <dbReference type="EMBL" id="AMQ19298.1"/>
    </source>
</evidence>
<evidence type="ECO:0000256" key="3">
    <source>
        <dbReference type="ARBA" id="ARBA00022801"/>
    </source>
</evidence>
<dbReference type="KEGG" id="tpep:A0127_09045"/>
<dbReference type="SUPFAM" id="SSF55486">
    <property type="entry name" value="Metalloproteases ('zincins'), catalytic domain"/>
    <property type="match status" value="1"/>
</dbReference>
<dbReference type="STRING" id="53952.A0127_09045"/>
<dbReference type="InterPro" id="IPR012962">
    <property type="entry name" value="Pept_M54_archaemetzincn"/>
</dbReference>
<dbReference type="AlphaFoldDB" id="A0A142CWZ6"/>
<comment type="similarity">
    <text evidence="6">Belongs to the peptidase M54 family.</text>
</comment>
<dbReference type="InterPro" id="IPR012091">
    <property type="entry name" value="Pept_M54_archaemetzncn_arc/bac"/>
</dbReference>
<dbReference type="GO" id="GO:0008270">
    <property type="term" value="F:zinc ion binding"/>
    <property type="evidence" value="ECO:0007669"/>
    <property type="project" value="UniProtKB-UniRule"/>
</dbReference>
<dbReference type="GO" id="GO:0006508">
    <property type="term" value="P:proteolysis"/>
    <property type="evidence" value="ECO:0007669"/>
    <property type="project" value="UniProtKB-UniRule"/>
</dbReference>
<feature type="binding site" evidence="6">
    <location>
        <position position="169"/>
    </location>
    <ligand>
        <name>Zn(2+)</name>
        <dbReference type="ChEBI" id="CHEBI:29105"/>
        <label>2</label>
    </ligand>
</feature>
<dbReference type="PANTHER" id="PTHR15910">
    <property type="entry name" value="ARCHAEMETZINCIN"/>
    <property type="match status" value="1"/>
</dbReference>
<reference evidence="8" key="1">
    <citation type="submission" date="2016-03" db="EMBL/GenBank/DDBJ databases">
        <authorList>
            <person name="Oger P.M."/>
        </authorList>
    </citation>
    <scope>NUCLEOTIDE SEQUENCE [LARGE SCALE GENOMIC DNA]</scope>
    <source>
        <strain evidence="8">OG-1</strain>
    </source>
</reference>
<evidence type="ECO:0000256" key="2">
    <source>
        <dbReference type="ARBA" id="ARBA00022723"/>
    </source>
</evidence>
<comment type="function">
    <text evidence="6">Probable zinc metalloprotease whose natural substrate is unknown.</text>
</comment>
<keyword evidence="8" id="KW-1185">Reference proteome</keyword>
<accession>A0A142CWZ6</accession>
<feature type="binding site" evidence="6">
    <location>
        <position position="145"/>
    </location>
    <ligand>
        <name>Zn(2+)</name>
        <dbReference type="ChEBI" id="CHEBI:29105"/>
        <label>2</label>
    </ligand>
</feature>
<dbReference type="Gene3D" id="3.40.390.10">
    <property type="entry name" value="Collagenase (Catalytic Domain)"/>
    <property type="match status" value="1"/>
</dbReference>
<proteinExistence type="inferred from homology"/>
<evidence type="ECO:0000256" key="1">
    <source>
        <dbReference type="ARBA" id="ARBA00022670"/>
    </source>
</evidence>
<evidence type="ECO:0000256" key="4">
    <source>
        <dbReference type="ARBA" id="ARBA00022833"/>
    </source>
</evidence>
<comment type="cofactor">
    <cofactor evidence="6">
        <name>Zn(2+)</name>
        <dbReference type="ChEBI" id="CHEBI:29105"/>
    </cofactor>
    <text evidence="6">Binds 2 Zn(2+) ions per subunit. One is catalytic, whereas the other seems to have a structural role.</text>
</comment>
<keyword evidence="2 6" id="KW-0479">Metal-binding</keyword>
<evidence type="ECO:0000313" key="8">
    <source>
        <dbReference type="Proteomes" id="UP000073604"/>
    </source>
</evidence>
<dbReference type="CDD" id="cd11375">
    <property type="entry name" value="Peptidase_M54"/>
    <property type="match status" value="1"/>
</dbReference>
<dbReference type="NCBIfam" id="NF033823">
    <property type="entry name" value="archmetzin"/>
    <property type="match status" value="1"/>
</dbReference>
<keyword evidence="5 6" id="KW-0482">Metalloprotease</keyword>
<dbReference type="EMBL" id="CP014750">
    <property type="protein sequence ID" value="AMQ19298.1"/>
    <property type="molecule type" value="Genomic_DNA"/>
</dbReference>
<feature type="binding site" evidence="6">
    <location>
        <position position="150"/>
    </location>
    <ligand>
        <name>Zn(2+)</name>
        <dbReference type="ChEBI" id="CHEBI:29105"/>
        <label>2</label>
    </ligand>
</feature>
<name>A0A142CWZ6_9EURY</name>
<dbReference type="PANTHER" id="PTHR15910:SF1">
    <property type="entry name" value="ARCHAEMETZINCIN-2"/>
    <property type="match status" value="1"/>
</dbReference>
<dbReference type="Proteomes" id="UP000073604">
    <property type="component" value="Chromosome"/>
</dbReference>
<evidence type="ECO:0000256" key="5">
    <source>
        <dbReference type="ARBA" id="ARBA00023049"/>
    </source>
</evidence>
<keyword evidence="4 6" id="KW-0862">Zinc</keyword>
<keyword evidence="3 6" id="KW-0378">Hydrolase</keyword>
<feature type="binding site" evidence="6">
    <location>
        <position position="172"/>
    </location>
    <ligand>
        <name>Zn(2+)</name>
        <dbReference type="ChEBI" id="CHEBI:29105"/>
        <label>2</label>
    </ligand>
</feature>
<feature type="binding site" evidence="6">
    <location>
        <position position="138"/>
    </location>
    <ligand>
        <name>Zn(2+)</name>
        <dbReference type="ChEBI" id="CHEBI:29105"/>
        <label>1</label>
        <note>catalytic</note>
    </ligand>
</feature>
<dbReference type="EC" id="3.4.-.-" evidence="6"/>
<gene>
    <name evidence="6" type="primary">amzA</name>
    <name evidence="7" type="ORF">A0127_09045</name>
</gene>
<dbReference type="Pfam" id="PF07998">
    <property type="entry name" value="Peptidase_M54"/>
    <property type="match status" value="1"/>
</dbReference>
<dbReference type="GO" id="GO:0008237">
    <property type="term" value="F:metallopeptidase activity"/>
    <property type="evidence" value="ECO:0007669"/>
    <property type="project" value="UniProtKB-UniRule"/>
</dbReference>
<sequence length="184" mass="20766">MILIVPIGYIPEWLIKDVAEFVDSYYSQRGVPVKAGSPLSESLFLSAYHPFRRQFLGGAFLPMLSEIGRRAGALAAVGITKVDLYERGMNFVFGVASEKLRSAVVSIHRLRPEFYGKPSNDELLIERTVKEVMHELGHVFGLSHCPNVRCVMHFSNSVYDTDVKLPYYCPNCEQKLLQNLEVVL</sequence>